<dbReference type="PANTHER" id="PTHR48085">
    <property type="entry name" value="CADMIUM/ZINC-TRANSPORTING ATPASE HMA2-RELATED"/>
    <property type="match status" value="1"/>
</dbReference>
<dbReference type="GO" id="GO:0005524">
    <property type="term" value="F:ATP binding"/>
    <property type="evidence" value="ECO:0007669"/>
    <property type="project" value="InterPro"/>
</dbReference>
<dbReference type="InterPro" id="IPR001757">
    <property type="entry name" value="P_typ_ATPase"/>
</dbReference>
<dbReference type="GO" id="GO:0016463">
    <property type="term" value="F:P-type zinc transporter activity"/>
    <property type="evidence" value="ECO:0007669"/>
    <property type="project" value="UniProtKB-EC"/>
</dbReference>
<dbReference type="NCBIfam" id="TIGR01494">
    <property type="entry name" value="ATPase_P-type"/>
    <property type="match status" value="1"/>
</dbReference>
<dbReference type="EC" id="7.2.2.12" evidence="2"/>
<dbReference type="Pfam" id="PF00702">
    <property type="entry name" value="Hydrolase"/>
    <property type="match status" value="1"/>
</dbReference>
<dbReference type="SUPFAM" id="SSF56784">
    <property type="entry name" value="HAD-like"/>
    <property type="match status" value="1"/>
</dbReference>
<protein>
    <recommendedName>
        <fullName evidence="2">P-type Zn(2+) transporter</fullName>
        <ecNumber evidence="2">7.2.2.12</ecNumber>
    </recommendedName>
</protein>
<dbReference type="InterPro" id="IPR051014">
    <property type="entry name" value="Cation_Transport_ATPase_IB"/>
</dbReference>
<evidence type="ECO:0000313" key="5">
    <source>
        <dbReference type="EMBL" id="AFV27416.1"/>
    </source>
</evidence>
<evidence type="ECO:0000256" key="1">
    <source>
        <dbReference type="ARBA" id="ARBA00006024"/>
    </source>
</evidence>
<dbReference type="InterPro" id="IPR023214">
    <property type="entry name" value="HAD_sf"/>
</dbReference>
<geneLocation type="plasmid" evidence="5">
    <name>unnamed</name>
</geneLocation>
<proteinExistence type="inferred from homology"/>
<keyword evidence="4" id="KW-0812">Transmembrane</keyword>
<organism evidence="5">
    <name type="scientific">Vibrio coralliilyticus</name>
    <dbReference type="NCBI Taxonomy" id="190893"/>
    <lineage>
        <taxon>Bacteria</taxon>
        <taxon>Pseudomonadati</taxon>
        <taxon>Pseudomonadota</taxon>
        <taxon>Gammaproteobacteria</taxon>
        <taxon>Vibrionales</taxon>
        <taxon>Vibrionaceae</taxon>
        <taxon>Vibrio</taxon>
    </lineage>
</organism>
<dbReference type="PANTHER" id="PTHR48085:SF5">
    <property type="entry name" value="CADMIUM_ZINC-TRANSPORTING ATPASE HMA4-RELATED"/>
    <property type="match status" value="1"/>
</dbReference>
<keyword evidence="4" id="KW-1133">Transmembrane helix</keyword>
<name>M1FVA1_9VIBR</name>
<comment type="catalytic activity">
    <reaction evidence="3">
        <text>Zn(2+)(in) + ATP + H2O = Zn(2+)(out) + ADP + phosphate + H(+)</text>
        <dbReference type="Rhea" id="RHEA:20621"/>
        <dbReference type="ChEBI" id="CHEBI:15377"/>
        <dbReference type="ChEBI" id="CHEBI:15378"/>
        <dbReference type="ChEBI" id="CHEBI:29105"/>
        <dbReference type="ChEBI" id="CHEBI:30616"/>
        <dbReference type="ChEBI" id="CHEBI:43474"/>
        <dbReference type="ChEBI" id="CHEBI:456216"/>
        <dbReference type="EC" id="7.2.2.12"/>
    </reaction>
</comment>
<dbReference type="InterPro" id="IPR036412">
    <property type="entry name" value="HAD-like_sf"/>
</dbReference>
<dbReference type="GO" id="GO:0016020">
    <property type="term" value="C:membrane"/>
    <property type="evidence" value="ECO:0007669"/>
    <property type="project" value="InterPro"/>
</dbReference>
<dbReference type="AlphaFoldDB" id="M1FVA1"/>
<dbReference type="EMBL" id="JQ728484">
    <property type="protein sequence ID" value="AFV27416.1"/>
    <property type="molecule type" value="Genomic_DNA"/>
</dbReference>
<dbReference type="GO" id="GO:0015086">
    <property type="term" value="F:cadmium ion transmembrane transporter activity"/>
    <property type="evidence" value="ECO:0007669"/>
    <property type="project" value="TreeGrafter"/>
</dbReference>
<comment type="similarity">
    <text evidence="1">Belongs to the cation transport ATPase (P-type) (TC 3.A.3) family. Type IB subfamily.</text>
</comment>
<keyword evidence="5" id="KW-0614">Plasmid</keyword>
<evidence type="ECO:0000256" key="3">
    <source>
        <dbReference type="ARBA" id="ARBA00047308"/>
    </source>
</evidence>
<reference evidence="5" key="1">
    <citation type="submission" date="2012-02" db="EMBL/GenBank/DDBJ databases">
        <title>Analysis of a novel plasmid from the coral pathogen Vibrio coralliilyticus reveals two potential 'ecological islands'.</title>
        <authorList>
            <person name="McConoughey J.E."/>
            <person name="Hill S.A."/>
            <person name="Hudspeth M.E.S."/>
        </authorList>
    </citation>
    <scope>NUCLEOTIDE SEQUENCE</scope>
    <source>
        <strain evidence="5">ATCC BAA-450</strain>
        <plasmid evidence="5">unnamed</plasmid>
    </source>
</reference>
<dbReference type="Gene3D" id="3.40.50.1000">
    <property type="entry name" value="HAD superfamily/HAD-like"/>
    <property type="match status" value="1"/>
</dbReference>
<feature type="transmembrane region" description="Helical" evidence="4">
    <location>
        <begin position="131"/>
        <end position="158"/>
    </location>
</feature>
<dbReference type="PRINTS" id="PR00119">
    <property type="entry name" value="CATATPASE"/>
</dbReference>
<evidence type="ECO:0000256" key="2">
    <source>
        <dbReference type="ARBA" id="ARBA00039097"/>
    </source>
</evidence>
<keyword evidence="4" id="KW-0472">Membrane</keyword>
<accession>M1FVA1</accession>
<sequence length="234" mass="25682">MDVPSEHAKATIDSFREQGVHTTLITGDSKMTGKAVAKQLGIDEVIANVMPEDKSRIIDEQKEKYGVTAMVGDGVNDAPALVNAHVGIAMGDGTDVAVEVSDLVLMPNNFSKVVQSHKISYTITRFIGPNIIFSIAVVAFLFVVIFLGSTDIAIRVIIPDRSSLVVILYGILIPEAVKRMAVLFKLYGKIVKPMAYLRFLRLSNLSSYFICSCLMCYIDHTDKPEQLNTTKEVI</sequence>
<evidence type="ECO:0000256" key="4">
    <source>
        <dbReference type="SAM" id="Phobius"/>
    </source>
</evidence>
<dbReference type="GO" id="GO:0016887">
    <property type="term" value="F:ATP hydrolysis activity"/>
    <property type="evidence" value="ECO:0007669"/>
    <property type="project" value="InterPro"/>
</dbReference>